<dbReference type="Proteomes" id="UP000539350">
    <property type="component" value="Unassembled WGS sequence"/>
</dbReference>
<accession>A0A7W2TW59</accession>
<evidence type="ECO:0000313" key="2">
    <source>
        <dbReference type="Proteomes" id="UP000539350"/>
    </source>
</evidence>
<keyword evidence="2" id="KW-1185">Reference proteome</keyword>
<reference evidence="1 2" key="1">
    <citation type="submission" date="2020-07" db="EMBL/GenBank/DDBJ databases">
        <title>Halieaceae bacterium, F7430, whole genome shotgun sequencing project.</title>
        <authorList>
            <person name="Jiang S."/>
            <person name="Liu Z.W."/>
            <person name="Du Z.J."/>
        </authorList>
    </citation>
    <scope>NUCLEOTIDE SEQUENCE [LARGE SCALE GENOMIC DNA]</scope>
    <source>
        <strain evidence="1 2">F7430</strain>
    </source>
</reference>
<dbReference type="AlphaFoldDB" id="A0A7W2TW59"/>
<name>A0A7W2TW59_9GAMM</name>
<sequence>MSETYCTITRPRPMPSGFSRDYLPSNLLESQENFCEYAMVRAHSPEETN</sequence>
<dbReference type="RefSeq" id="WP_182171531.1">
    <property type="nucleotide sequence ID" value="NZ_JACFXU010000014.1"/>
</dbReference>
<dbReference type="EMBL" id="JACFXU010000014">
    <property type="protein sequence ID" value="MBA6413021.1"/>
    <property type="molecule type" value="Genomic_DNA"/>
</dbReference>
<proteinExistence type="predicted"/>
<gene>
    <name evidence="1" type="ORF">H2508_07840</name>
</gene>
<evidence type="ECO:0000313" key="1">
    <source>
        <dbReference type="EMBL" id="MBA6413021.1"/>
    </source>
</evidence>
<protein>
    <submittedName>
        <fullName evidence="1">Uncharacterized protein</fullName>
    </submittedName>
</protein>
<organism evidence="1 2">
    <name type="scientific">Sediminihaliea albiluteola</name>
    <dbReference type="NCBI Taxonomy" id="2758564"/>
    <lineage>
        <taxon>Bacteria</taxon>
        <taxon>Pseudomonadati</taxon>
        <taxon>Pseudomonadota</taxon>
        <taxon>Gammaproteobacteria</taxon>
        <taxon>Cellvibrionales</taxon>
        <taxon>Halieaceae</taxon>
        <taxon>Sediminihaliea</taxon>
    </lineage>
</organism>
<comment type="caution">
    <text evidence="1">The sequence shown here is derived from an EMBL/GenBank/DDBJ whole genome shotgun (WGS) entry which is preliminary data.</text>
</comment>